<dbReference type="AlphaFoldDB" id="A0A3M2HS69"/>
<gene>
    <name evidence="1" type="ORF">EA797_07840</name>
</gene>
<protein>
    <submittedName>
        <fullName evidence="1">Uncharacterized protein</fullName>
    </submittedName>
</protein>
<comment type="caution">
    <text evidence="1">The sequence shown here is derived from an EMBL/GenBank/DDBJ whole genome shotgun (WGS) entry which is preliminary data.</text>
</comment>
<name>A0A3M2HS69_9GAMM</name>
<reference evidence="1 2" key="1">
    <citation type="submission" date="2018-10" db="EMBL/GenBank/DDBJ databases">
        <title>Pseudomonas zhaodongensis NEAU-ST5-21(T) genome.</title>
        <authorList>
            <person name="Peng J."/>
            <person name="Liu Z.-P."/>
        </authorList>
    </citation>
    <scope>NUCLEOTIDE SEQUENCE [LARGE SCALE GENOMIC DNA]</scope>
    <source>
        <strain evidence="1 2">NEAU-ST5-21</strain>
    </source>
</reference>
<evidence type="ECO:0000313" key="2">
    <source>
        <dbReference type="Proteomes" id="UP000269774"/>
    </source>
</evidence>
<dbReference type="EMBL" id="RFFM01000001">
    <property type="protein sequence ID" value="RMH92601.1"/>
    <property type="molecule type" value="Genomic_DNA"/>
</dbReference>
<organism evidence="1 2">
    <name type="scientific">Stutzerimonas zhaodongensis</name>
    <dbReference type="NCBI Taxonomy" id="1176257"/>
    <lineage>
        <taxon>Bacteria</taxon>
        <taxon>Pseudomonadati</taxon>
        <taxon>Pseudomonadota</taxon>
        <taxon>Gammaproteobacteria</taxon>
        <taxon>Pseudomonadales</taxon>
        <taxon>Pseudomonadaceae</taxon>
        <taxon>Stutzerimonas</taxon>
    </lineage>
</organism>
<keyword evidence="2" id="KW-1185">Reference proteome</keyword>
<evidence type="ECO:0000313" key="1">
    <source>
        <dbReference type="EMBL" id="RMH92601.1"/>
    </source>
</evidence>
<accession>A0A3M2HS69</accession>
<sequence length="288" mass="31343">MLLALTACSAPEALRPHIDQNPAALLQANGYRIEVSVTETELVQGDVLVDGQRMLDQSRNSAPMVQASGASNSMGASAAGVMIGGLLVSQLNKTRVQNSARDEADQLVAPLRQATAGTGLDAWFERQLREELASGPLGEIVHESPYLMHFQSQAELGRTLDSIRLITEVTLSFGREELYRGRIEVLDAAVWSADSTATIGIDPWLVNQAQPYRNALQAGISETLRVLALDLESQHFAGNPGVEQTLRYSLGAGRFVERGRLIDENGHRALFMDLRGWLKSVPLQTATR</sequence>
<dbReference type="Proteomes" id="UP000269774">
    <property type="component" value="Unassembled WGS sequence"/>
</dbReference>
<proteinExistence type="predicted"/>